<dbReference type="RefSeq" id="WP_206395140.1">
    <property type="nucleotide sequence ID" value="NZ_JAFDPW010000002.1"/>
</dbReference>
<gene>
    <name evidence="3" type="ORF">M3D15_00210</name>
</gene>
<dbReference type="Pfam" id="PF19040">
    <property type="entry name" value="SGNH"/>
    <property type="match status" value="1"/>
</dbReference>
<dbReference type="SUPFAM" id="SSF52266">
    <property type="entry name" value="SGNH hydrolase"/>
    <property type="match status" value="1"/>
</dbReference>
<keyword evidence="3" id="KW-0808">Transferase</keyword>
<dbReference type="InterPro" id="IPR043968">
    <property type="entry name" value="SGNH"/>
</dbReference>
<feature type="domain" description="SGNH" evidence="2">
    <location>
        <begin position="230"/>
        <end position="452"/>
    </location>
</feature>
<dbReference type="Proteomes" id="UP001525379">
    <property type="component" value="Unassembled WGS sequence"/>
</dbReference>
<name>A0ABT2HTX8_9MICO</name>
<feature type="transmembrane region" description="Helical" evidence="1">
    <location>
        <begin position="146"/>
        <end position="173"/>
    </location>
</feature>
<feature type="transmembrane region" description="Helical" evidence="1">
    <location>
        <begin position="78"/>
        <end position="98"/>
    </location>
</feature>
<evidence type="ECO:0000313" key="3">
    <source>
        <dbReference type="EMBL" id="MCT2041771.1"/>
    </source>
</evidence>
<organism evidence="3 4">
    <name type="scientific">Pseudoclavibacter albus</name>
    <dbReference type="NCBI Taxonomy" id="272241"/>
    <lineage>
        <taxon>Bacteria</taxon>
        <taxon>Bacillati</taxon>
        <taxon>Actinomycetota</taxon>
        <taxon>Actinomycetes</taxon>
        <taxon>Micrococcales</taxon>
        <taxon>Microbacteriaceae</taxon>
        <taxon>Pseudoclavibacter</taxon>
    </lineage>
</organism>
<feature type="transmembrane region" description="Helical" evidence="1">
    <location>
        <begin position="104"/>
        <end position="125"/>
    </location>
</feature>
<accession>A0ABT2HTX8</accession>
<keyword evidence="1" id="KW-0812">Transmembrane</keyword>
<proteinExistence type="predicted"/>
<dbReference type="InterPro" id="IPR050879">
    <property type="entry name" value="Acyltransferase_3"/>
</dbReference>
<evidence type="ECO:0000259" key="2">
    <source>
        <dbReference type="Pfam" id="PF19040"/>
    </source>
</evidence>
<reference evidence="3 4" key="1">
    <citation type="submission" date="2022-04" db="EMBL/GenBank/DDBJ databases">
        <title>Human microbiome associated bacterial genomes.</title>
        <authorList>
            <person name="Sandstrom S."/>
            <person name="Salamzade R."/>
            <person name="Kalan L.R."/>
        </authorList>
    </citation>
    <scope>NUCLEOTIDE SEQUENCE [LARGE SCALE GENOMIC DNA]</scope>
    <source>
        <strain evidence="4">p3-SID1799</strain>
    </source>
</reference>
<comment type="caution">
    <text evidence="3">The sequence shown here is derived from an EMBL/GenBank/DDBJ whole genome shotgun (WGS) entry which is preliminary data.</text>
</comment>
<feature type="transmembrane region" description="Helical" evidence="1">
    <location>
        <begin position="36"/>
        <end position="57"/>
    </location>
</feature>
<sequence length="471" mass="51790">MYLKLPGWLRHTMTWLGIAGAVSCGFVLPVQSSFPGWATLWPTISAALVLIAADAPRTDGYRGNFLLRHPWLQTAGEYSYALYLTHWPVLIIWSITTASSHPGFLRGTMLLGIATVAAVVITWISEKPTAKLLARDRKLMRERKNWPLWLPQFGFRAIAVLTVCVLLAAASVVGSRSIYEHEKILEAEQSKNVDVRHMGAEGPANASNFRPIPGELIATEQMGAGPQNKCSQDDPYWSAICFEEGDAATADRDILIVGSSHAVVYSGTVMETARNLTNGESWHVRLQGAPGCLFVDPGNTGNACADLWTIADRYIREQKPDAVVVVATQGQQEAPDRLHNKPGEDMVSWVKSVTAQGTQVIAMRDVPRFNDDMLECGAQKGWNNPECIRLGSQELPELTKYQHDIEAAGGSWVDLTEVVCPEDMCRPAQGGLVTYFDHSHLTDAYARSLAQKTADQLAPLIGWWPPKVWSA</sequence>
<dbReference type="EMBL" id="JALXSQ010000001">
    <property type="protein sequence ID" value="MCT2041771.1"/>
    <property type="molecule type" value="Genomic_DNA"/>
</dbReference>
<feature type="transmembrane region" description="Helical" evidence="1">
    <location>
        <begin position="12"/>
        <end position="30"/>
    </location>
</feature>
<dbReference type="GO" id="GO:0016746">
    <property type="term" value="F:acyltransferase activity"/>
    <property type="evidence" value="ECO:0007669"/>
    <property type="project" value="UniProtKB-KW"/>
</dbReference>
<dbReference type="PANTHER" id="PTHR23028:SF53">
    <property type="entry name" value="ACYL_TRANSF_3 DOMAIN-CONTAINING PROTEIN"/>
    <property type="match status" value="1"/>
</dbReference>
<keyword evidence="4" id="KW-1185">Reference proteome</keyword>
<evidence type="ECO:0000313" key="4">
    <source>
        <dbReference type="Proteomes" id="UP001525379"/>
    </source>
</evidence>
<protein>
    <submittedName>
        <fullName evidence="3">Acyltransferase</fullName>
    </submittedName>
</protein>
<evidence type="ECO:0000256" key="1">
    <source>
        <dbReference type="SAM" id="Phobius"/>
    </source>
</evidence>
<keyword evidence="1" id="KW-0472">Membrane</keyword>
<keyword evidence="1" id="KW-1133">Transmembrane helix</keyword>
<dbReference type="PANTHER" id="PTHR23028">
    <property type="entry name" value="ACETYLTRANSFERASE"/>
    <property type="match status" value="1"/>
</dbReference>
<dbReference type="PROSITE" id="PS51257">
    <property type="entry name" value="PROKAR_LIPOPROTEIN"/>
    <property type="match status" value="1"/>
</dbReference>
<keyword evidence="3" id="KW-0012">Acyltransferase</keyword>